<reference evidence="8 9" key="1">
    <citation type="submission" date="2019-09" db="EMBL/GenBank/DDBJ databases">
        <title>Bird 10,000 Genomes (B10K) Project - Family phase.</title>
        <authorList>
            <person name="Zhang G."/>
        </authorList>
    </citation>
    <scope>NUCLEOTIDE SEQUENCE [LARGE SCALE GENOMIC DNA]</scope>
    <source>
        <strain evidence="8">B10K-DU-001-55</strain>
        <tissue evidence="8">Muscle</tissue>
    </source>
</reference>
<dbReference type="Pfam" id="PF06817">
    <property type="entry name" value="RVT_thumb"/>
    <property type="match status" value="1"/>
</dbReference>
<keyword evidence="6" id="KW-0695">RNA-directed DNA polymerase</keyword>
<evidence type="ECO:0000256" key="6">
    <source>
        <dbReference type="ARBA" id="ARBA00022918"/>
    </source>
</evidence>
<dbReference type="InterPro" id="IPR043502">
    <property type="entry name" value="DNA/RNA_pol_sf"/>
</dbReference>
<accession>A0A7L2ADT5</accession>
<evidence type="ECO:0000256" key="4">
    <source>
        <dbReference type="ARBA" id="ARBA00022759"/>
    </source>
</evidence>
<feature type="domain" description="Reverse transcriptase thumb" evidence="7">
    <location>
        <begin position="2"/>
        <end position="48"/>
    </location>
</feature>
<protein>
    <submittedName>
        <fullName evidence="8">POK11 protein</fullName>
    </submittedName>
</protein>
<keyword evidence="5" id="KW-0378">Hydrolase</keyword>
<keyword evidence="4" id="KW-0255">Endonuclease</keyword>
<evidence type="ECO:0000313" key="8">
    <source>
        <dbReference type="EMBL" id="NXP45301.1"/>
    </source>
</evidence>
<dbReference type="Gene3D" id="3.30.70.270">
    <property type="match status" value="1"/>
</dbReference>
<keyword evidence="2" id="KW-0548">Nucleotidyltransferase</keyword>
<organism evidence="8 9">
    <name type="scientific">Heliornis fulica</name>
    <name type="common">sungrebe</name>
    <dbReference type="NCBI Taxonomy" id="54369"/>
    <lineage>
        <taxon>Eukaryota</taxon>
        <taxon>Metazoa</taxon>
        <taxon>Chordata</taxon>
        <taxon>Craniata</taxon>
        <taxon>Vertebrata</taxon>
        <taxon>Euteleostomi</taxon>
        <taxon>Archelosauria</taxon>
        <taxon>Archosauria</taxon>
        <taxon>Dinosauria</taxon>
        <taxon>Saurischia</taxon>
        <taxon>Theropoda</taxon>
        <taxon>Coelurosauria</taxon>
        <taxon>Aves</taxon>
        <taxon>Neognathae</taxon>
        <taxon>Neoaves</taxon>
        <taxon>Gruiformes</taxon>
        <taxon>Heliornithidae</taxon>
        <taxon>Heliornis</taxon>
    </lineage>
</organism>
<dbReference type="InterPro" id="IPR043128">
    <property type="entry name" value="Rev_trsase/Diguanyl_cyclase"/>
</dbReference>
<dbReference type="InterPro" id="IPR010661">
    <property type="entry name" value="RVT_thumb"/>
</dbReference>
<evidence type="ECO:0000256" key="5">
    <source>
        <dbReference type="ARBA" id="ARBA00022801"/>
    </source>
</evidence>
<evidence type="ECO:0000256" key="3">
    <source>
        <dbReference type="ARBA" id="ARBA00022722"/>
    </source>
</evidence>
<evidence type="ECO:0000259" key="7">
    <source>
        <dbReference type="Pfam" id="PF06817"/>
    </source>
</evidence>
<dbReference type="PANTHER" id="PTHR41694">
    <property type="entry name" value="ENDOGENOUS RETROVIRUS GROUP K MEMBER POL PROTEIN"/>
    <property type="match status" value="1"/>
</dbReference>
<sequence>VQKLMGSLNWVWPYLGLTNSQLQPLFDLLRHANNPYESRTLTAEAIQTVKQVEQALQTKFVSRIDLSQVIQLAILCDHTTPFGTLVQWNPQWSNPLHII</sequence>
<evidence type="ECO:0000313" key="9">
    <source>
        <dbReference type="Proteomes" id="UP000590868"/>
    </source>
</evidence>
<dbReference type="GO" id="GO:0035613">
    <property type="term" value="F:RNA stem-loop binding"/>
    <property type="evidence" value="ECO:0007669"/>
    <property type="project" value="TreeGrafter"/>
</dbReference>
<dbReference type="OrthoDB" id="9395730at2759"/>
<keyword evidence="1" id="KW-0808">Transferase</keyword>
<dbReference type="PANTHER" id="PTHR41694:SF3">
    <property type="entry name" value="RNA-DIRECTED DNA POLYMERASE-RELATED"/>
    <property type="match status" value="1"/>
</dbReference>
<dbReference type="AlphaFoldDB" id="A0A7L2ADT5"/>
<dbReference type="GO" id="GO:0004519">
    <property type="term" value="F:endonuclease activity"/>
    <property type="evidence" value="ECO:0007669"/>
    <property type="project" value="UniProtKB-KW"/>
</dbReference>
<feature type="non-terminal residue" evidence="8">
    <location>
        <position position="1"/>
    </location>
</feature>
<dbReference type="GO" id="GO:0016787">
    <property type="term" value="F:hydrolase activity"/>
    <property type="evidence" value="ECO:0007669"/>
    <property type="project" value="UniProtKB-KW"/>
</dbReference>
<gene>
    <name evidence="8" type="primary">Ervk11_0</name>
    <name evidence="8" type="ORF">HELFUL_R15033</name>
</gene>
<comment type="caution">
    <text evidence="8">The sequence shown here is derived from an EMBL/GenBank/DDBJ whole genome shotgun (WGS) entry which is preliminary data.</text>
</comment>
<dbReference type="EMBL" id="VXBZ01001929">
    <property type="protein sequence ID" value="NXP45301.1"/>
    <property type="molecule type" value="Genomic_DNA"/>
</dbReference>
<dbReference type="GO" id="GO:0003964">
    <property type="term" value="F:RNA-directed DNA polymerase activity"/>
    <property type="evidence" value="ECO:0007669"/>
    <property type="project" value="UniProtKB-KW"/>
</dbReference>
<keyword evidence="3" id="KW-0540">Nuclease</keyword>
<evidence type="ECO:0000256" key="2">
    <source>
        <dbReference type="ARBA" id="ARBA00022695"/>
    </source>
</evidence>
<evidence type="ECO:0000256" key="1">
    <source>
        <dbReference type="ARBA" id="ARBA00022679"/>
    </source>
</evidence>
<name>A0A7L2ADT5_9GRUI</name>
<feature type="non-terminal residue" evidence="8">
    <location>
        <position position="99"/>
    </location>
</feature>
<keyword evidence="9" id="KW-1185">Reference proteome</keyword>
<proteinExistence type="predicted"/>
<dbReference type="SUPFAM" id="SSF56672">
    <property type="entry name" value="DNA/RNA polymerases"/>
    <property type="match status" value="1"/>
</dbReference>
<dbReference type="Proteomes" id="UP000590868">
    <property type="component" value="Unassembled WGS sequence"/>
</dbReference>